<proteinExistence type="predicted"/>
<sequence>MVKPTHVLLKHPKTDATWHCPVGAVDVWLDKGWTKAPDEAAPAAAKTDQEPAKASSTGKDK</sequence>
<feature type="region of interest" description="Disordered" evidence="1">
    <location>
        <begin position="37"/>
        <end position="61"/>
    </location>
</feature>
<name>A0A2T0UF14_9ACTN</name>
<evidence type="ECO:0000256" key="1">
    <source>
        <dbReference type="SAM" id="MobiDB-lite"/>
    </source>
</evidence>
<dbReference type="Proteomes" id="UP000238176">
    <property type="component" value="Unassembled WGS sequence"/>
</dbReference>
<keyword evidence="3" id="KW-1185">Reference proteome</keyword>
<comment type="caution">
    <text evidence="2">The sequence shown here is derived from an EMBL/GenBank/DDBJ whole genome shotgun (WGS) entry which is preliminary data.</text>
</comment>
<evidence type="ECO:0000313" key="3">
    <source>
        <dbReference type="Proteomes" id="UP000238176"/>
    </source>
</evidence>
<organism evidence="2 3">
    <name type="scientific">Glycomyces artemisiae</name>
    <dbReference type="NCBI Taxonomy" id="1076443"/>
    <lineage>
        <taxon>Bacteria</taxon>
        <taxon>Bacillati</taxon>
        <taxon>Actinomycetota</taxon>
        <taxon>Actinomycetes</taxon>
        <taxon>Glycomycetales</taxon>
        <taxon>Glycomycetaceae</taxon>
        <taxon>Glycomyces</taxon>
    </lineage>
</organism>
<accession>A0A2T0UF14</accession>
<dbReference type="AlphaFoldDB" id="A0A2T0UF14"/>
<dbReference type="RefSeq" id="WP_106365866.1">
    <property type="nucleotide sequence ID" value="NZ_PVTJ01000009.1"/>
</dbReference>
<protein>
    <submittedName>
        <fullName evidence="2">Uncharacterized protein</fullName>
    </submittedName>
</protein>
<evidence type="ECO:0000313" key="2">
    <source>
        <dbReference type="EMBL" id="PRY56438.1"/>
    </source>
</evidence>
<gene>
    <name evidence="2" type="ORF">B0I28_10987</name>
</gene>
<reference evidence="2 3" key="1">
    <citation type="submission" date="2018-03" db="EMBL/GenBank/DDBJ databases">
        <title>Genomic Encyclopedia of Type Strains, Phase III (KMG-III): the genomes of soil and plant-associated and newly described type strains.</title>
        <authorList>
            <person name="Whitman W."/>
        </authorList>
    </citation>
    <scope>NUCLEOTIDE SEQUENCE [LARGE SCALE GENOMIC DNA]</scope>
    <source>
        <strain evidence="2 3">CGMCC 4.7067</strain>
    </source>
</reference>
<dbReference type="EMBL" id="PVTJ01000009">
    <property type="protein sequence ID" value="PRY56438.1"/>
    <property type="molecule type" value="Genomic_DNA"/>
</dbReference>